<evidence type="ECO:0000256" key="3">
    <source>
        <dbReference type="ARBA" id="ARBA00022771"/>
    </source>
</evidence>
<dbReference type="PROSITE" id="PS50076">
    <property type="entry name" value="DNAJ_2"/>
    <property type="match status" value="1"/>
</dbReference>
<proteinExistence type="predicted"/>
<dbReference type="Gramene" id="Pp3c11_18990V3.3">
    <property type="protein sequence ID" value="Pp3c11_18990V3.3"/>
    <property type="gene ID" value="Pp3c11_18990"/>
</dbReference>
<reference evidence="9 11" key="1">
    <citation type="journal article" date="2008" name="Science">
        <title>The Physcomitrella genome reveals evolutionary insights into the conquest of land by plants.</title>
        <authorList>
            <person name="Rensing S."/>
            <person name="Lang D."/>
            <person name="Zimmer A."/>
            <person name="Terry A."/>
            <person name="Salamov A."/>
            <person name="Shapiro H."/>
            <person name="Nishiyama T."/>
            <person name="Perroud P.-F."/>
            <person name="Lindquist E."/>
            <person name="Kamisugi Y."/>
            <person name="Tanahashi T."/>
            <person name="Sakakibara K."/>
            <person name="Fujita T."/>
            <person name="Oishi K."/>
            <person name="Shin-I T."/>
            <person name="Kuroki Y."/>
            <person name="Toyoda A."/>
            <person name="Suzuki Y."/>
            <person name="Hashimoto A."/>
            <person name="Yamaguchi K."/>
            <person name="Sugano A."/>
            <person name="Kohara Y."/>
            <person name="Fujiyama A."/>
            <person name="Anterola A."/>
            <person name="Aoki S."/>
            <person name="Ashton N."/>
            <person name="Barbazuk W.B."/>
            <person name="Barker E."/>
            <person name="Bennetzen J."/>
            <person name="Bezanilla M."/>
            <person name="Blankenship R."/>
            <person name="Cho S.H."/>
            <person name="Dutcher S."/>
            <person name="Estelle M."/>
            <person name="Fawcett J.A."/>
            <person name="Gundlach H."/>
            <person name="Hanada K."/>
            <person name="Heyl A."/>
            <person name="Hicks K.A."/>
            <person name="Hugh J."/>
            <person name="Lohr M."/>
            <person name="Mayer K."/>
            <person name="Melkozernov A."/>
            <person name="Murata T."/>
            <person name="Nelson D."/>
            <person name="Pils B."/>
            <person name="Prigge M."/>
            <person name="Reiss B."/>
            <person name="Renner T."/>
            <person name="Rombauts S."/>
            <person name="Rushton P."/>
            <person name="Sanderfoot A."/>
            <person name="Schween G."/>
            <person name="Shiu S.-H."/>
            <person name="Stueber K."/>
            <person name="Theodoulou F.L."/>
            <person name="Tu H."/>
            <person name="Van de Peer Y."/>
            <person name="Verrier P.J."/>
            <person name="Waters E."/>
            <person name="Wood A."/>
            <person name="Yang L."/>
            <person name="Cove D."/>
            <person name="Cuming A."/>
            <person name="Hasebe M."/>
            <person name="Lucas S."/>
            <person name="Mishler D.B."/>
            <person name="Reski R."/>
            <person name="Grigoriev I."/>
            <person name="Quatrano R.S."/>
            <person name="Boore J.L."/>
        </authorList>
    </citation>
    <scope>NUCLEOTIDE SEQUENCE [LARGE SCALE GENOMIC DNA]</scope>
    <source>
        <strain evidence="10 11">cv. Gransden 2004</strain>
    </source>
</reference>
<dbReference type="FunFam" id="2.10.230.10:FF:000002">
    <property type="entry name" value="Molecular chaperone DnaJ"/>
    <property type="match status" value="1"/>
</dbReference>
<gene>
    <name evidence="10" type="primary">LOC112289098</name>
    <name evidence="9" type="ORF">PHYPA_015237</name>
</gene>
<accession>A0A2K1JVB7</accession>
<protein>
    <submittedName>
        <fullName evidence="9 10">Uncharacterized protein</fullName>
    </submittedName>
</protein>
<dbReference type="InterPro" id="IPR001305">
    <property type="entry name" value="HSP_DnaJ_Cys-rich_dom"/>
</dbReference>
<dbReference type="SUPFAM" id="SSF57938">
    <property type="entry name" value="DnaJ/Hsp40 cysteine-rich domain"/>
    <property type="match status" value="1"/>
</dbReference>
<dbReference type="Gramene" id="Pp3c11_18990V3.2">
    <property type="protein sequence ID" value="Pp3c11_18990V3.2"/>
    <property type="gene ID" value="Pp3c11_18990"/>
</dbReference>
<feature type="domain" description="CR-type" evidence="8">
    <location>
        <begin position="226"/>
        <end position="309"/>
    </location>
</feature>
<keyword evidence="4 6" id="KW-0862">Zinc</keyword>
<dbReference type="GO" id="GO:0031072">
    <property type="term" value="F:heat shock protein binding"/>
    <property type="evidence" value="ECO:0007669"/>
    <property type="project" value="InterPro"/>
</dbReference>
<dbReference type="InterPro" id="IPR036869">
    <property type="entry name" value="J_dom_sf"/>
</dbReference>
<evidence type="ECO:0000313" key="10">
    <source>
        <dbReference type="EnsemblPlants" id="Pp3c11_18990V3.1"/>
    </source>
</evidence>
<dbReference type="Gene3D" id="2.60.260.20">
    <property type="entry name" value="Urease metallochaperone UreE, N-terminal domain"/>
    <property type="match status" value="1"/>
</dbReference>
<evidence type="ECO:0000313" key="9">
    <source>
        <dbReference type="EMBL" id="PNR45466.1"/>
    </source>
</evidence>
<dbReference type="OMA" id="ENIRFEM"/>
<dbReference type="SMART" id="SM00271">
    <property type="entry name" value="DnaJ"/>
    <property type="match status" value="1"/>
</dbReference>
<evidence type="ECO:0000259" key="7">
    <source>
        <dbReference type="PROSITE" id="PS50076"/>
    </source>
</evidence>
<dbReference type="EnsemblPlants" id="Pp3c11_18990V3.1">
    <property type="protein sequence ID" value="Pp3c11_18990V3.1"/>
    <property type="gene ID" value="Pp3c11_18990"/>
</dbReference>
<dbReference type="SUPFAM" id="SSF49493">
    <property type="entry name" value="HSP40/DnaJ peptide-binding domain"/>
    <property type="match status" value="1"/>
</dbReference>
<dbReference type="GO" id="GO:0042026">
    <property type="term" value="P:protein refolding"/>
    <property type="evidence" value="ECO:0000318"/>
    <property type="project" value="GO_Central"/>
</dbReference>
<dbReference type="Gene3D" id="1.10.287.110">
    <property type="entry name" value="DnaJ domain"/>
    <property type="match status" value="1"/>
</dbReference>
<dbReference type="PaxDb" id="3218-PP1S123_116V6.1"/>
<dbReference type="EnsemblPlants" id="Pp3c11_18990V3.3">
    <property type="protein sequence ID" value="Pp3c11_18990V3.3"/>
    <property type="gene ID" value="Pp3c11_18990"/>
</dbReference>
<evidence type="ECO:0000256" key="2">
    <source>
        <dbReference type="ARBA" id="ARBA00022737"/>
    </source>
</evidence>
<feature type="zinc finger region" description="CR-type" evidence="6">
    <location>
        <begin position="226"/>
        <end position="309"/>
    </location>
</feature>
<sequence>MVARMVAIHMAMAVQAPPRSSSASAMPRHQKTKLTLKESGNGYVAMERALFAAGEGRLWVLQNRFESEAKGIAKRKKGGCRTCVCMGMDYYATLGVSKTATKSEIKAAYRELARKYHPDVNSEEGADEKFMEITLAYKLLTHDEKRPIYDLFEYEEPMVKGRAGGADPYWTNTIDVYEFSGEEMGDIGGVGGMGGMRPNTQHGPKSNQGENIRFEMTLPLKEAIFGTQIVFDVTHLETCSTCSGTGAKLRSRRKKTCQTCFGVGQFAQLSQTPFGEFSEVAICPKCDGEGQVPAHYCTECRGDGRVNVVRNINVEIPAGVKNGSTLRVRGEGHAGKRGGPPGDLHILLRVSRR</sequence>
<dbReference type="GO" id="GO:0051082">
    <property type="term" value="F:unfolded protein binding"/>
    <property type="evidence" value="ECO:0000318"/>
    <property type="project" value="GO_Central"/>
</dbReference>
<dbReference type="GO" id="GO:0005737">
    <property type="term" value="C:cytoplasm"/>
    <property type="evidence" value="ECO:0000318"/>
    <property type="project" value="GO_Central"/>
</dbReference>
<dbReference type="PANTHER" id="PTHR43096:SF22">
    <property type="entry name" value="MOLECULAR CHAPERONE HSP40_DNAJ FAMILY PROTEIN"/>
    <property type="match status" value="1"/>
</dbReference>
<dbReference type="Gramene" id="Pp3c11_18990V3.1">
    <property type="protein sequence ID" value="Pp3c11_18990V3.1"/>
    <property type="gene ID" value="Pp3c11_18990"/>
</dbReference>
<dbReference type="PANTHER" id="PTHR43096">
    <property type="entry name" value="DNAJ HOMOLOG 1, MITOCHONDRIAL-RELATED"/>
    <property type="match status" value="1"/>
</dbReference>
<dbReference type="Pfam" id="PF00684">
    <property type="entry name" value="DnaJ_CXXCXGXG"/>
    <property type="match status" value="1"/>
</dbReference>
<keyword evidence="5" id="KW-0143">Chaperone</keyword>
<dbReference type="InterPro" id="IPR008971">
    <property type="entry name" value="HSP40/DnaJ_pept-bd"/>
</dbReference>
<feature type="domain" description="J" evidence="7">
    <location>
        <begin position="89"/>
        <end position="153"/>
    </location>
</feature>
<dbReference type="InterPro" id="IPR036410">
    <property type="entry name" value="HSP_DnaJ_Cys-rich_dom_sf"/>
</dbReference>
<dbReference type="Pfam" id="PF01556">
    <property type="entry name" value="DnaJ_C"/>
    <property type="match status" value="1"/>
</dbReference>
<evidence type="ECO:0000313" key="11">
    <source>
        <dbReference type="Proteomes" id="UP000006727"/>
    </source>
</evidence>
<dbReference type="AlphaFoldDB" id="A0A2K1JVB7"/>
<keyword evidence="3 6" id="KW-0863">Zinc-finger</keyword>
<dbReference type="EnsemblPlants" id="Pp3c11_18990V3.2">
    <property type="protein sequence ID" value="Pp3c11_18990V3.2"/>
    <property type="gene ID" value="Pp3c11_18990"/>
</dbReference>
<evidence type="ECO:0000259" key="8">
    <source>
        <dbReference type="PROSITE" id="PS51188"/>
    </source>
</evidence>
<dbReference type="CDD" id="cd10719">
    <property type="entry name" value="DnaJ_zf"/>
    <property type="match status" value="1"/>
</dbReference>
<dbReference type="STRING" id="3218.A0A2K1JVB7"/>
<reference evidence="10" key="3">
    <citation type="submission" date="2020-12" db="UniProtKB">
        <authorList>
            <consortium name="EnsemblPlants"/>
        </authorList>
    </citation>
    <scope>IDENTIFICATION</scope>
</reference>
<keyword evidence="2" id="KW-0677">Repeat</keyword>
<name>A0A2K1JVB7_PHYPA</name>
<dbReference type="CDD" id="cd06257">
    <property type="entry name" value="DnaJ"/>
    <property type="match status" value="1"/>
</dbReference>
<dbReference type="Pfam" id="PF00226">
    <property type="entry name" value="DnaJ"/>
    <property type="match status" value="1"/>
</dbReference>
<dbReference type="PROSITE" id="PS51188">
    <property type="entry name" value="ZF_CR"/>
    <property type="match status" value="1"/>
</dbReference>
<dbReference type="EMBL" id="ABEU02000011">
    <property type="protein sequence ID" value="PNR45466.1"/>
    <property type="molecule type" value="Genomic_DNA"/>
</dbReference>
<dbReference type="InterPro" id="IPR001623">
    <property type="entry name" value="DnaJ_domain"/>
</dbReference>
<dbReference type="GO" id="GO:0008270">
    <property type="term" value="F:zinc ion binding"/>
    <property type="evidence" value="ECO:0007669"/>
    <property type="project" value="UniProtKB-KW"/>
</dbReference>
<dbReference type="Gene3D" id="6.20.20.10">
    <property type="match status" value="2"/>
</dbReference>
<keyword evidence="11" id="KW-1185">Reference proteome</keyword>
<dbReference type="SUPFAM" id="SSF46565">
    <property type="entry name" value="Chaperone J-domain"/>
    <property type="match status" value="1"/>
</dbReference>
<keyword evidence="1 6" id="KW-0479">Metal-binding</keyword>
<organism evidence="9">
    <name type="scientific">Physcomitrium patens</name>
    <name type="common">Spreading-leaved earth moss</name>
    <name type="synonym">Physcomitrella patens</name>
    <dbReference type="NCBI Taxonomy" id="3218"/>
    <lineage>
        <taxon>Eukaryota</taxon>
        <taxon>Viridiplantae</taxon>
        <taxon>Streptophyta</taxon>
        <taxon>Embryophyta</taxon>
        <taxon>Bryophyta</taxon>
        <taxon>Bryophytina</taxon>
        <taxon>Bryopsida</taxon>
        <taxon>Funariidae</taxon>
        <taxon>Funariales</taxon>
        <taxon>Funariaceae</taxon>
        <taxon>Physcomitrium</taxon>
    </lineage>
</organism>
<reference evidence="9 11" key="2">
    <citation type="journal article" date="2018" name="Plant J.">
        <title>The Physcomitrella patens chromosome-scale assembly reveals moss genome structure and evolution.</title>
        <authorList>
            <person name="Lang D."/>
            <person name="Ullrich K.K."/>
            <person name="Murat F."/>
            <person name="Fuchs J."/>
            <person name="Jenkins J."/>
            <person name="Haas F.B."/>
            <person name="Piednoel M."/>
            <person name="Gundlach H."/>
            <person name="Van Bel M."/>
            <person name="Meyberg R."/>
            <person name="Vives C."/>
            <person name="Morata J."/>
            <person name="Symeonidi A."/>
            <person name="Hiss M."/>
            <person name="Muchero W."/>
            <person name="Kamisugi Y."/>
            <person name="Saleh O."/>
            <person name="Blanc G."/>
            <person name="Decker E.L."/>
            <person name="van Gessel N."/>
            <person name="Grimwood J."/>
            <person name="Hayes R.D."/>
            <person name="Graham S.W."/>
            <person name="Gunter L.E."/>
            <person name="McDaniel S.F."/>
            <person name="Hoernstein S.N.W."/>
            <person name="Larsson A."/>
            <person name="Li F.W."/>
            <person name="Perroud P.F."/>
            <person name="Phillips J."/>
            <person name="Ranjan P."/>
            <person name="Rokshar D.S."/>
            <person name="Rothfels C.J."/>
            <person name="Schneider L."/>
            <person name="Shu S."/>
            <person name="Stevenson D.W."/>
            <person name="Thummler F."/>
            <person name="Tillich M."/>
            <person name="Villarreal Aguilar J.C."/>
            <person name="Widiez T."/>
            <person name="Wong G.K."/>
            <person name="Wymore A."/>
            <person name="Zhang Y."/>
            <person name="Zimmer A.D."/>
            <person name="Quatrano R.S."/>
            <person name="Mayer K.F.X."/>
            <person name="Goodstein D."/>
            <person name="Casacuberta J.M."/>
            <person name="Vandepoele K."/>
            <person name="Reski R."/>
            <person name="Cuming A.C."/>
            <person name="Tuskan G.A."/>
            <person name="Maumus F."/>
            <person name="Salse J."/>
            <person name="Schmutz J."/>
            <person name="Rensing S.A."/>
        </authorList>
    </citation>
    <scope>NUCLEOTIDE SEQUENCE [LARGE SCALE GENOMIC DNA]</scope>
    <source>
        <strain evidence="10 11">cv. Gransden 2004</strain>
    </source>
</reference>
<evidence type="ECO:0000256" key="4">
    <source>
        <dbReference type="ARBA" id="ARBA00022833"/>
    </source>
</evidence>
<dbReference type="InterPro" id="IPR002939">
    <property type="entry name" value="DnaJ_C"/>
</dbReference>
<evidence type="ECO:0000256" key="6">
    <source>
        <dbReference type="PROSITE-ProRule" id="PRU00546"/>
    </source>
</evidence>
<evidence type="ECO:0000256" key="5">
    <source>
        <dbReference type="ARBA" id="ARBA00023186"/>
    </source>
</evidence>
<evidence type="ECO:0000256" key="1">
    <source>
        <dbReference type="ARBA" id="ARBA00022723"/>
    </source>
</evidence>
<dbReference type="Proteomes" id="UP000006727">
    <property type="component" value="Chromosome 11"/>
</dbReference>
<dbReference type="PRINTS" id="PR00625">
    <property type="entry name" value="JDOMAIN"/>
</dbReference>